<proteinExistence type="predicted"/>
<comment type="caution">
    <text evidence="1">The sequence shown here is derived from an EMBL/GenBank/DDBJ whole genome shotgun (WGS) entry which is preliminary data.</text>
</comment>
<dbReference type="OrthoDB" id="8708771at2"/>
<evidence type="ECO:0000313" key="2">
    <source>
        <dbReference type="Proteomes" id="UP000318431"/>
    </source>
</evidence>
<accession>A0A562R7Z5</accession>
<name>A0A562R7Z5_9BURK</name>
<gene>
    <name evidence="1" type="ORF">IP91_02582</name>
</gene>
<dbReference type="EMBL" id="VLLB01000004">
    <property type="protein sequence ID" value="TWI65175.1"/>
    <property type="molecule type" value="Genomic_DNA"/>
</dbReference>
<dbReference type="RefSeq" id="WP_145649427.1">
    <property type="nucleotide sequence ID" value="NZ_VLLB01000004.1"/>
</dbReference>
<organism evidence="1 2">
    <name type="scientific">Pseudoduganella lurida</name>
    <dbReference type="NCBI Taxonomy" id="1036180"/>
    <lineage>
        <taxon>Bacteria</taxon>
        <taxon>Pseudomonadati</taxon>
        <taxon>Pseudomonadota</taxon>
        <taxon>Betaproteobacteria</taxon>
        <taxon>Burkholderiales</taxon>
        <taxon>Oxalobacteraceae</taxon>
        <taxon>Telluria group</taxon>
        <taxon>Pseudoduganella</taxon>
    </lineage>
</organism>
<dbReference type="AlphaFoldDB" id="A0A562R7Z5"/>
<evidence type="ECO:0000313" key="1">
    <source>
        <dbReference type="EMBL" id="TWI65175.1"/>
    </source>
</evidence>
<reference evidence="1 2" key="1">
    <citation type="journal article" date="2015" name="Stand. Genomic Sci.">
        <title>Genomic Encyclopedia of Bacterial and Archaeal Type Strains, Phase III: the genomes of soil and plant-associated and newly described type strains.</title>
        <authorList>
            <person name="Whitman W.B."/>
            <person name="Woyke T."/>
            <person name="Klenk H.P."/>
            <person name="Zhou Y."/>
            <person name="Lilburn T.G."/>
            <person name="Beck B.J."/>
            <person name="De Vos P."/>
            <person name="Vandamme P."/>
            <person name="Eisen J.A."/>
            <person name="Garrity G."/>
            <person name="Hugenholtz P."/>
            <person name="Kyrpides N.C."/>
        </authorList>
    </citation>
    <scope>NUCLEOTIDE SEQUENCE [LARGE SCALE GENOMIC DNA]</scope>
    <source>
        <strain evidence="1 2">CGMCC 1.10822</strain>
    </source>
</reference>
<keyword evidence="2" id="KW-1185">Reference proteome</keyword>
<protein>
    <submittedName>
        <fullName evidence="1">Uncharacterized protein</fullName>
    </submittedName>
</protein>
<dbReference type="Proteomes" id="UP000318431">
    <property type="component" value="Unassembled WGS sequence"/>
</dbReference>
<sequence length="600" mass="63479">MADPSIATKVEVAAVTLAVSDGPGSAGGLITLRAQTSRISLANLHQGVVVEYKVNANAWQRLDGTCSVELPLNMAADVIRLRRSALEGGEVKVAFRAERDTVAGNLVDGVATSLQLPRKGVATAKMCQIGVLGQFPPGTPNAGAFLTFDSFPGAKAGVNSVGSSALALIVGDPLNYVMPVAENGYTASVTGGSITALLNTRCDNAANNALLSADGAKTVSGAAGAIGNAWITSNGDVFFAVASNVDGVADVNFLYRAKAGTFTVGSDAAYSNKRACIDIGRYPQVGGVHTPKIKALSSRSFLEAKVGNQTHYYFCEYSTASGRIGGSPGAGADQCMAYRSVDQGTTWEVVMEFNTGGDGKHFMDHFHGVTQDPYSKWIYFMTGDHGDENAIIAYDGKSPKLPANTPFSEVGSKPGFRINFGTELQRVTDLFFTGDYIFGMPDADREEGDPTSIAFVGMRLPRTLEYFLDMGVIPRTPSVPPIMGLQNSTVGVLMLTFRNPTNAAEYASYPYIDVWSANPETGSWQVIAKLKNYRDPSNTSTPSSFFMDNQGRVWIGAMNKKAAVFDPAMTTVAPFVSAKSTSICLTLGDRAAAAYVLESA</sequence>